<evidence type="ECO:0000313" key="2">
    <source>
        <dbReference type="EMBL" id="WRO23496.1"/>
    </source>
</evidence>
<name>A0AAU0UT79_9FIRM</name>
<evidence type="ECO:0000313" key="3">
    <source>
        <dbReference type="Proteomes" id="UP001329915"/>
    </source>
</evidence>
<accession>A0AAU0UT79</accession>
<proteinExistence type="predicted"/>
<dbReference type="AlphaFoldDB" id="A0AAU0UT79"/>
<keyword evidence="3" id="KW-1185">Reference proteome</keyword>
<organism evidence="2 3">
    <name type="scientific">Metallumcola ferriviriculae</name>
    <dbReference type="NCBI Taxonomy" id="3039180"/>
    <lineage>
        <taxon>Bacteria</taxon>
        <taxon>Bacillati</taxon>
        <taxon>Bacillota</taxon>
        <taxon>Clostridia</taxon>
        <taxon>Neomoorellales</taxon>
        <taxon>Desulfitibacteraceae</taxon>
        <taxon>Metallumcola</taxon>
    </lineage>
</organism>
<reference evidence="2 3" key="1">
    <citation type="submission" date="2023-04" db="EMBL/GenBank/DDBJ databases">
        <authorList>
            <person name="Hsu D."/>
        </authorList>
    </citation>
    <scope>NUCLEOTIDE SEQUENCE [LARGE SCALE GENOMIC DNA]</scope>
    <source>
        <strain evidence="2 3">MK1</strain>
    </source>
</reference>
<dbReference type="GO" id="GO:0004803">
    <property type="term" value="F:transposase activity"/>
    <property type="evidence" value="ECO:0007669"/>
    <property type="project" value="InterPro"/>
</dbReference>
<dbReference type="Pfam" id="PF01609">
    <property type="entry name" value="DDE_Tnp_1"/>
    <property type="match status" value="1"/>
</dbReference>
<protein>
    <submittedName>
        <fullName evidence="2">Transposase</fullName>
    </submittedName>
</protein>
<evidence type="ECO:0000259" key="1">
    <source>
        <dbReference type="Pfam" id="PF01609"/>
    </source>
</evidence>
<gene>
    <name evidence="2" type="ORF">MFMK1_003358</name>
</gene>
<dbReference type="InterPro" id="IPR002559">
    <property type="entry name" value="Transposase_11"/>
</dbReference>
<dbReference type="EMBL" id="CP121694">
    <property type="protein sequence ID" value="WRO23496.1"/>
    <property type="molecule type" value="Genomic_DNA"/>
</dbReference>
<dbReference type="KEGG" id="dbc:MFMK1_003358"/>
<dbReference type="Proteomes" id="UP001329915">
    <property type="component" value="Chromosome"/>
</dbReference>
<dbReference type="GO" id="GO:0006313">
    <property type="term" value="P:DNA transposition"/>
    <property type="evidence" value="ECO:0007669"/>
    <property type="project" value="InterPro"/>
</dbReference>
<feature type="domain" description="Transposase IS4-like" evidence="1">
    <location>
        <begin position="197"/>
        <end position="288"/>
    </location>
</feature>
<dbReference type="GO" id="GO:0003677">
    <property type="term" value="F:DNA binding"/>
    <property type="evidence" value="ECO:0007669"/>
    <property type="project" value="InterPro"/>
</dbReference>
<sequence>MAALLETRLAGQFSLFEDEAELPKAANQAMEHYDFLQTKQKDKIRRQDQRELVNIDMNGIEIALSRSLGPELVAHTMWEHLDLDSILQACGFTLTEQALAKAVLIARLIEASSDLAAWEWLRNRTALLELLPVNLSDIGKDAVYEIADKLWIHKSSLEKTLRSREQGLFVSEPTLFLYDLTNTCFEGRCINNELAKRAKSKEKRNDCPLVTLALVVDERGFPLFSQIYEGNQSEPETLSAILNRLYEPDLFQHLKPTIVMDRGIATKDNLALLKEKKYPFIVIERRAVAERRIKPHYRS</sequence>